<dbReference type="InterPro" id="IPR032095">
    <property type="entry name" value="Sacchrp_dh-like_C"/>
</dbReference>
<evidence type="ECO:0000256" key="3">
    <source>
        <dbReference type="ARBA" id="ARBA00022857"/>
    </source>
</evidence>
<name>A0A427XHX9_9TREE</name>
<dbReference type="SMART" id="SM01002">
    <property type="entry name" value="AlaDh_PNT_C"/>
    <property type="match status" value="1"/>
</dbReference>
<dbReference type="SMART" id="SM01003">
    <property type="entry name" value="AlaDh_PNT_N"/>
    <property type="match status" value="1"/>
</dbReference>
<dbReference type="PANTHER" id="PTHR11133">
    <property type="entry name" value="SACCHAROPINE DEHYDROGENASE"/>
    <property type="match status" value="1"/>
</dbReference>
<dbReference type="UniPathway" id="UPA00868">
    <property type="reaction ID" value="UER00835"/>
</dbReference>
<comment type="pathway">
    <text evidence="1">Amino-acid degradation; L-lysine degradation via saccharopine pathway; glutaryl-CoA from L-lysine: step 1/6.</text>
</comment>
<evidence type="ECO:0000256" key="1">
    <source>
        <dbReference type="ARBA" id="ARBA00004682"/>
    </source>
</evidence>
<keyword evidence="11" id="KW-1185">Reference proteome</keyword>
<dbReference type="EMBL" id="RSCE01000012">
    <property type="protein sequence ID" value="RSH78458.1"/>
    <property type="molecule type" value="Genomic_DNA"/>
</dbReference>
<dbReference type="SUPFAM" id="SSF55347">
    <property type="entry name" value="Glyceraldehyde-3-phosphate dehydrogenase-like, C-terminal domain"/>
    <property type="match status" value="1"/>
</dbReference>
<dbReference type="InterPro" id="IPR051168">
    <property type="entry name" value="AASS"/>
</dbReference>
<keyword evidence="5" id="KW-0028">Amino-acid biosynthesis</keyword>
<dbReference type="Pfam" id="PF05222">
    <property type="entry name" value="AlaDh_PNT_N"/>
    <property type="match status" value="1"/>
</dbReference>
<evidence type="ECO:0000256" key="4">
    <source>
        <dbReference type="ARBA" id="ARBA00023002"/>
    </source>
</evidence>
<evidence type="ECO:0000313" key="11">
    <source>
        <dbReference type="Proteomes" id="UP000279236"/>
    </source>
</evidence>
<evidence type="ECO:0000259" key="9">
    <source>
        <dbReference type="SMART" id="SM01003"/>
    </source>
</evidence>
<evidence type="ECO:0000256" key="6">
    <source>
        <dbReference type="ARBA" id="ARBA00023268"/>
    </source>
</evidence>
<dbReference type="GeneID" id="39586726"/>
<dbReference type="OrthoDB" id="10059875at2759"/>
<dbReference type="Pfam" id="PF16653">
    <property type="entry name" value="Sacchrp_dh_C"/>
    <property type="match status" value="1"/>
</dbReference>
<evidence type="ECO:0000313" key="10">
    <source>
        <dbReference type="EMBL" id="RSH78458.1"/>
    </source>
</evidence>
<dbReference type="InterPro" id="IPR007886">
    <property type="entry name" value="AlaDH/PNT_N"/>
</dbReference>
<comment type="caution">
    <text evidence="10">The sequence shown here is derived from an EMBL/GenBank/DDBJ whole genome shotgun (WGS) entry which is preliminary data.</text>
</comment>
<reference evidence="10 11" key="1">
    <citation type="submission" date="2018-11" db="EMBL/GenBank/DDBJ databases">
        <title>Genome sequence of Apiotrichum porosum DSM 27194.</title>
        <authorList>
            <person name="Aliyu H."/>
            <person name="Gorte O."/>
            <person name="Ochsenreither K."/>
        </authorList>
    </citation>
    <scope>NUCLEOTIDE SEQUENCE [LARGE SCALE GENOMIC DNA]</scope>
    <source>
        <strain evidence="10 11">DSM 27194</strain>
    </source>
</reference>
<dbReference type="GO" id="GO:0005737">
    <property type="term" value="C:cytoplasm"/>
    <property type="evidence" value="ECO:0007669"/>
    <property type="project" value="TreeGrafter"/>
</dbReference>
<dbReference type="GO" id="GO:0019878">
    <property type="term" value="P:lysine biosynthetic process via aminoadipic acid"/>
    <property type="evidence" value="ECO:0007669"/>
    <property type="project" value="TreeGrafter"/>
</dbReference>
<keyword evidence="6" id="KW-0511">Multifunctional enzyme</keyword>
<gene>
    <name evidence="10" type="ORF">EHS24_002183</name>
</gene>
<feature type="domain" description="Alanine dehydrogenase/pyridine nucleotide transhydrogenase N-terminal" evidence="9">
    <location>
        <begin position="42"/>
        <end position="187"/>
    </location>
</feature>
<evidence type="ECO:0000259" key="8">
    <source>
        <dbReference type="SMART" id="SM01002"/>
    </source>
</evidence>
<sequence length="939" mass="101219">MVLTQLRPASRLLSLSSTLPPRPPSLSTTHLPRFRRSLATLGIRREDPRRVWERRAPLTPDAVRELAGTASVEVESCARRCFPDEAYKVAGARIVPKLTGEVDVVLGIKEPRLQDVRDIIDTDKGKKRTWMMFSHTHKGQPYNTALLSSFLPPTAGQTLIDHELLTAPTKDGSLKRVAAFGWYAGAVGAGEALSLTGLALLKRGVAHPLLHLPRPYSFTDLNDFKAALMATGKACADAPATQTGPVVIGLTGAGNVSTGSRDMLEALGARWVKVDDLANLPNSSEIYACQIPPSAYFERIAGGGYDRKEYYDQPELYHSMFAEKIAPYLTTVIHGAGWQPGYPRIMSNAETNNLIKAMGGRQKFVALQDITCDLEGAFEFMNQHTSIDTPSFEGPGDILVGATDILPTELPSDASAHFSRCLLPYVTRALQHADGKATAAADEIEATIKRAQIVLDGHIQPKHEWLQNKVAAYRAKELSAGKQKQILLLGSGLVAGPAVDVFLKRPDVSLVIASNNAAEAQSLANNRDNVTISTLDVSDEAALGKAVSQADVVVSLLPAPMHPQVAKHCIEHGRHLVTASYVSPEMKALNDAALEQDVLLLGECGLDPGIDSMAAMRILERVQHENKRVTSFISWCGGLPEASASNVPLAYKFSWSPKAVLTAALNDAHYKLDGKIQQVAGKDLLAEHFPKAPLWRGLALEGLANRDSLPYAEKYGLGPVDGLRDLFRGTLRYQGFSALLDSFSRLGLLGTTPLKTNWTSWPAFLAAAISEKLGTTIAEADVRATIHKVLGDKGKETIEALEWFSLLAPSTPNSSHAPPAIPNSTTPIDLMSTLLSRKLAYESGENDSVLLHHAFKLVPKDAAPGTPEQTVTASLLCNGTAQASAMSTTVGCTLAFAALRVADGQVKGRGVRGPYDKDVWEGVLDELEKIGVEVKETWA</sequence>
<keyword evidence="4" id="KW-0560">Oxidoreductase</keyword>
<proteinExistence type="inferred from homology"/>
<dbReference type="InterPro" id="IPR005097">
    <property type="entry name" value="Sacchrp_dh_NADP-bd"/>
</dbReference>
<dbReference type="GO" id="GO:0033512">
    <property type="term" value="P:L-lysine catabolic process to acetyl-CoA via saccharopine"/>
    <property type="evidence" value="ECO:0007669"/>
    <property type="project" value="UniProtKB-UniPathway"/>
</dbReference>
<dbReference type="PANTHER" id="PTHR11133:SF22">
    <property type="entry name" value="ALPHA-AMINOADIPIC SEMIALDEHYDE SYNTHASE, MITOCHONDRIAL"/>
    <property type="match status" value="1"/>
</dbReference>
<dbReference type="RefSeq" id="XP_028473605.1">
    <property type="nucleotide sequence ID" value="XM_028617927.1"/>
</dbReference>
<evidence type="ECO:0000256" key="5">
    <source>
        <dbReference type="ARBA" id="ARBA00023154"/>
    </source>
</evidence>
<dbReference type="STRING" id="105984.A0A427XHX9"/>
<comment type="pathway">
    <text evidence="2">Amino-acid degradation; L-lysine degradation via saccharopine pathway; glutaryl-CoA from L-lysine: step 2/6.</text>
</comment>
<dbReference type="Gene3D" id="1.10.1870.10">
    <property type="entry name" value="Domain 3, Saccharopine reductase"/>
    <property type="match status" value="1"/>
</dbReference>
<keyword evidence="5" id="KW-0457">Lysine biosynthesis</keyword>
<dbReference type="SUPFAM" id="SSF51735">
    <property type="entry name" value="NAD(P)-binding Rossmann-fold domains"/>
    <property type="match status" value="1"/>
</dbReference>
<dbReference type="SUPFAM" id="SSF52283">
    <property type="entry name" value="Formate/glycerate dehydrogenase catalytic domain-like"/>
    <property type="match status" value="1"/>
</dbReference>
<comment type="similarity">
    <text evidence="7">In the C-terminal section; belongs to the saccharopine dehydrogenase family.</text>
</comment>
<dbReference type="AlphaFoldDB" id="A0A427XHX9"/>
<dbReference type="InterPro" id="IPR007698">
    <property type="entry name" value="AlaDH/PNT_NAD(H)-bd"/>
</dbReference>
<dbReference type="Pfam" id="PF03435">
    <property type="entry name" value="Sacchrp_dh_NADP"/>
    <property type="match status" value="1"/>
</dbReference>
<dbReference type="GO" id="GO:0004753">
    <property type="term" value="F:saccharopine dehydrogenase activity"/>
    <property type="evidence" value="ECO:0007669"/>
    <property type="project" value="TreeGrafter"/>
</dbReference>
<dbReference type="InterPro" id="IPR036291">
    <property type="entry name" value="NAD(P)-bd_dom_sf"/>
</dbReference>
<dbReference type="Gene3D" id="3.30.360.10">
    <property type="entry name" value="Dihydrodipicolinate Reductase, domain 2"/>
    <property type="match status" value="1"/>
</dbReference>
<organism evidence="10 11">
    <name type="scientific">Apiotrichum porosum</name>
    <dbReference type="NCBI Taxonomy" id="105984"/>
    <lineage>
        <taxon>Eukaryota</taxon>
        <taxon>Fungi</taxon>
        <taxon>Dikarya</taxon>
        <taxon>Basidiomycota</taxon>
        <taxon>Agaricomycotina</taxon>
        <taxon>Tremellomycetes</taxon>
        <taxon>Trichosporonales</taxon>
        <taxon>Trichosporonaceae</taxon>
        <taxon>Apiotrichum</taxon>
    </lineage>
</organism>
<dbReference type="FunFam" id="3.40.50.720:FF:000072">
    <property type="entry name" value="Saccharopine dehydrogenase [NADP(+), L-glutamate-forming]"/>
    <property type="match status" value="1"/>
</dbReference>
<dbReference type="Gene3D" id="3.40.50.720">
    <property type="entry name" value="NAD(P)-binding Rossmann-like Domain"/>
    <property type="match status" value="2"/>
</dbReference>
<evidence type="ECO:0000256" key="7">
    <source>
        <dbReference type="ARBA" id="ARBA00025744"/>
    </source>
</evidence>
<dbReference type="Proteomes" id="UP000279236">
    <property type="component" value="Unassembled WGS sequence"/>
</dbReference>
<accession>A0A427XHX9</accession>
<evidence type="ECO:0000256" key="2">
    <source>
        <dbReference type="ARBA" id="ARBA00004720"/>
    </source>
</evidence>
<protein>
    <submittedName>
        <fullName evidence="10">Uncharacterized protein</fullName>
    </submittedName>
</protein>
<keyword evidence="3" id="KW-0521">NADP</keyword>
<feature type="domain" description="Alanine dehydrogenase/pyridine nucleotide transhydrogenase NAD(H)-binding" evidence="8">
    <location>
        <begin position="228"/>
        <end position="401"/>
    </location>
</feature>